<proteinExistence type="predicted"/>
<dbReference type="Gene3D" id="2.102.10.10">
    <property type="entry name" value="Rieske [2Fe-2S] iron-sulphur domain"/>
    <property type="match status" value="1"/>
</dbReference>
<evidence type="ECO:0000256" key="8">
    <source>
        <dbReference type="ARBA" id="ARBA00029586"/>
    </source>
</evidence>
<dbReference type="Proteomes" id="UP001596083">
    <property type="component" value="Unassembled WGS sequence"/>
</dbReference>
<dbReference type="PROSITE" id="PS51296">
    <property type="entry name" value="RIESKE"/>
    <property type="match status" value="1"/>
</dbReference>
<evidence type="ECO:0000256" key="5">
    <source>
        <dbReference type="ARBA" id="ARBA00023004"/>
    </source>
</evidence>
<keyword evidence="6" id="KW-0411">Iron-sulfur</keyword>
<dbReference type="Pfam" id="PF00355">
    <property type="entry name" value="Rieske"/>
    <property type="match status" value="1"/>
</dbReference>
<reference evidence="14" key="1">
    <citation type="journal article" date="2019" name="Int. J. Syst. Evol. Microbiol.">
        <title>The Global Catalogue of Microorganisms (GCM) 10K type strain sequencing project: providing services to taxonomists for standard genome sequencing and annotation.</title>
        <authorList>
            <consortium name="The Broad Institute Genomics Platform"/>
            <consortium name="The Broad Institute Genome Sequencing Center for Infectious Disease"/>
            <person name="Wu L."/>
            <person name="Ma J."/>
        </authorList>
    </citation>
    <scope>NUCLEOTIDE SEQUENCE [LARGE SCALE GENOMIC DNA]</scope>
    <source>
        <strain evidence="14">CGMCC 4.7304</strain>
    </source>
</reference>
<evidence type="ECO:0000256" key="11">
    <source>
        <dbReference type="SAM" id="SignalP"/>
    </source>
</evidence>
<comment type="function">
    <text evidence="1">Iron-sulfur subunit of the cytochrome bc1 complex, an essential component of the respiratory electron transport chain required for ATP synthesis. The bc1 complex catalyzes the oxidation of menaquinol and the reduction of cytochrome c in the respiratory chain. The bc1 complex operates through a Q-cycle mechanism that couples electron transfer to generation of the proton gradient that drives ATP synthesis.</text>
</comment>
<evidence type="ECO:0000256" key="2">
    <source>
        <dbReference type="ARBA" id="ARBA00015816"/>
    </source>
</evidence>
<comment type="caution">
    <text evidence="13">The sequence shown here is derived from an EMBL/GenBank/DDBJ whole genome shotgun (WGS) entry which is preliminary data.</text>
</comment>
<dbReference type="InterPro" id="IPR017941">
    <property type="entry name" value="Rieske_2Fe-2S"/>
</dbReference>
<evidence type="ECO:0000259" key="12">
    <source>
        <dbReference type="PROSITE" id="PS51296"/>
    </source>
</evidence>
<organism evidence="13 14">
    <name type="scientific">Streptomyces gamaensis</name>
    <dbReference type="NCBI Taxonomy" id="1763542"/>
    <lineage>
        <taxon>Bacteria</taxon>
        <taxon>Bacillati</taxon>
        <taxon>Actinomycetota</taxon>
        <taxon>Actinomycetes</taxon>
        <taxon>Kitasatosporales</taxon>
        <taxon>Streptomycetaceae</taxon>
        <taxon>Streptomyces</taxon>
    </lineage>
</organism>
<comment type="cofactor">
    <cofactor evidence="9">
        <name>[2Fe-2S] cluster</name>
        <dbReference type="ChEBI" id="CHEBI:190135"/>
    </cofactor>
</comment>
<evidence type="ECO:0000256" key="3">
    <source>
        <dbReference type="ARBA" id="ARBA00022714"/>
    </source>
</evidence>
<accession>A0ABW0ZAE3</accession>
<evidence type="ECO:0000313" key="14">
    <source>
        <dbReference type="Proteomes" id="UP001596083"/>
    </source>
</evidence>
<name>A0ABW0ZAE3_9ACTN</name>
<dbReference type="CDD" id="cd03467">
    <property type="entry name" value="Rieske"/>
    <property type="match status" value="1"/>
</dbReference>
<sequence>MTNASSAPRGSNRRTVVAAAGAAGLAAVLAACGGSGGDQQPGGETTDGRREPGSGPTGRTTPGPAGSAGSGRPGGEGQALAPVSDIPEGGGKVFPDRQVVVTQPVRGEFRAFSAVCTHQQCVVRDVSGGTVNCPCHGSKYAVTDGSVRHGPATAPLPSRRVVVRDGTLHLA</sequence>
<keyword evidence="5" id="KW-0408">Iron</keyword>
<dbReference type="InterPro" id="IPR005805">
    <property type="entry name" value="Rieske_Fe-S_prot_C"/>
</dbReference>
<feature type="region of interest" description="Disordered" evidence="10">
    <location>
        <begin position="32"/>
        <end position="94"/>
    </location>
</feature>
<keyword evidence="4" id="KW-0479">Metal-binding</keyword>
<keyword evidence="11" id="KW-0732">Signal</keyword>
<dbReference type="PRINTS" id="PR00162">
    <property type="entry name" value="RIESKE"/>
</dbReference>
<keyword evidence="7" id="KW-1015">Disulfide bond</keyword>
<dbReference type="SUPFAM" id="SSF50022">
    <property type="entry name" value="ISP domain"/>
    <property type="match status" value="1"/>
</dbReference>
<feature type="compositionally biased region" description="Gly residues" evidence="10">
    <location>
        <begin position="66"/>
        <end position="77"/>
    </location>
</feature>
<evidence type="ECO:0000313" key="13">
    <source>
        <dbReference type="EMBL" id="MFC5723360.1"/>
    </source>
</evidence>
<evidence type="ECO:0000256" key="7">
    <source>
        <dbReference type="ARBA" id="ARBA00023157"/>
    </source>
</evidence>
<evidence type="ECO:0000256" key="6">
    <source>
        <dbReference type="ARBA" id="ARBA00023014"/>
    </source>
</evidence>
<dbReference type="EMBL" id="JBHSPB010000017">
    <property type="protein sequence ID" value="MFC5723360.1"/>
    <property type="molecule type" value="Genomic_DNA"/>
</dbReference>
<feature type="compositionally biased region" description="Low complexity" evidence="10">
    <location>
        <begin position="53"/>
        <end position="65"/>
    </location>
</feature>
<dbReference type="RefSeq" id="WP_390319550.1">
    <property type="nucleotide sequence ID" value="NZ_JBHSPB010000017.1"/>
</dbReference>
<evidence type="ECO:0000256" key="9">
    <source>
        <dbReference type="ARBA" id="ARBA00034078"/>
    </source>
</evidence>
<dbReference type="PANTHER" id="PTHR10134">
    <property type="entry name" value="CYTOCHROME B-C1 COMPLEX SUBUNIT RIESKE, MITOCHONDRIAL"/>
    <property type="match status" value="1"/>
</dbReference>
<evidence type="ECO:0000256" key="4">
    <source>
        <dbReference type="ARBA" id="ARBA00022723"/>
    </source>
</evidence>
<feature type="signal peptide" evidence="11">
    <location>
        <begin position="1"/>
        <end position="30"/>
    </location>
</feature>
<evidence type="ECO:0000256" key="10">
    <source>
        <dbReference type="SAM" id="MobiDB-lite"/>
    </source>
</evidence>
<dbReference type="InterPro" id="IPR036922">
    <property type="entry name" value="Rieske_2Fe-2S_sf"/>
</dbReference>
<gene>
    <name evidence="13" type="ORF">ACFP1Z_24665</name>
</gene>
<feature type="chain" id="PRO_5045496543" description="Cytochrome bc1 complex Rieske iron-sulfur subunit" evidence="11">
    <location>
        <begin position="31"/>
        <end position="171"/>
    </location>
</feature>
<keyword evidence="14" id="KW-1185">Reference proteome</keyword>
<evidence type="ECO:0000256" key="1">
    <source>
        <dbReference type="ARBA" id="ARBA00002494"/>
    </source>
</evidence>
<protein>
    <recommendedName>
        <fullName evidence="2">Cytochrome bc1 complex Rieske iron-sulfur subunit</fullName>
    </recommendedName>
    <alternativeName>
        <fullName evidence="8">Cytochrome bc1 reductase complex subunit QcrA</fullName>
    </alternativeName>
</protein>
<keyword evidence="3" id="KW-0001">2Fe-2S</keyword>
<feature type="domain" description="Rieske" evidence="12">
    <location>
        <begin position="78"/>
        <end position="170"/>
    </location>
</feature>
<dbReference type="InterPro" id="IPR014349">
    <property type="entry name" value="Rieske_Fe-S_prot"/>
</dbReference>